<organism evidence="1 2">
    <name type="scientific">Nocardia panacis</name>
    <dbReference type="NCBI Taxonomy" id="2340916"/>
    <lineage>
        <taxon>Bacteria</taxon>
        <taxon>Bacillati</taxon>
        <taxon>Actinomycetota</taxon>
        <taxon>Actinomycetes</taxon>
        <taxon>Mycobacteriales</taxon>
        <taxon>Nocardiaceae</taxon>
        <taxon>Nocardia</taxon>
    </lineage>
</organism>
<sequence length="78" mass="8472">MPRSVPIHSHFLDDGLGTAGSGSDCRARTSGAPATLRPILSCEPTIPYMTGARVRNAMPMPQIDRWLDPANLWLEPAE</sequence>
<gene>
    <name evidence="1" type="ORF">D5S18_05295</name>
</gene>
<keyword evidence="2" id="KW-1185">Reference proteome</keyword>
<name>A0A3A4KTG4_9NOCA</name>
<protein>
    <submittedName>
        <fullName evidence="1">Uncharacterized protein</fullName>
    </submittedName>
</protein>
<accession>A0A3A4KTG4</accession>
<reference evidence="1 2" key="1">
    <citation type="submission" date="2018-09" db="EMBL/GenBank/DDBJ databases">
        <title>YIM PH21274 draft genome.</title>
        <authorList>
            <person name="Miao C."/>
        </authorList>
    </citation>
    <scope>NUCLEOTIDE SEQUENCE [LARGE SCALE GENOMIC DNA]</scope>
    <source>
        <strain evidence="1 2">YIM PH 21724</strain>
    </source>
</reference>
<comment type="caution">
    <text evidence="1">The sequence shown here is derived from an EMBL/GenBank/DDBJ whole genome shotgun (WGS) entry which is preliminary data.</text>
</comment>
<proteinExistence type="predicted"/>
<dbReference type="AlphaFoldDB" id="A0A3A4KTG4"/>
<dbReference type="EMBL" id="QZFU01000013">
    <property type="protein sequence ID" value="RJO78325.1"/>
    <property type="molecule type" value="Genomic_DNA"/>
</dbReference>
<dbReference type="Proteomes" id="UP000266677">
    <property type="component" value="Unassembled WGS sequence"/>
</dbReference>
<evidence type="ECO:0000313" key="2">
    <source>
        <dbReference type="Proteomes" id="UP000266677"/>
    </source>
</evidence>
<evidence type="ECO:0000313" key="1">
    <source>
        <dbReference type="EMBL" id="RJO78325.1"/>
    </source>
</evidence>